<dbReference type="InterPro" id="IPR056119">
    <property type="entry name" value="DUF7702"/>
</dbReference>
<keyword evidence="4" id="KW-1185">Reference proteome</keyword>
<dbReference type="Proteomes" id="UP000306050">
    <property type="component" value="Chromosome SGRAM_16"/>
</dbReference>
<feature type="transmembrane region" description="Helical" evidence="1">
    <location>
        <begin position="226"/>
        <end position="242"/>
    </location>
</feature>
<sequence length="265" mass="29533">MTLPNSVLVDEIFIGVYVFTFILTLICGLRNGFSKAAGFFSLVLFSACRLASNIMLTDQYYKHYSSVNMVEWGYILHGIGYSFLVTSALSFLAITHARAHGLGDATAKGYKRPWALRILHLVNIGALVLLITGYSKSSDVFDGQHNTAKLNSKAHIGDIIYCAITLVLFAYTATLFPKTIGSDRQILVRVFLALVFMAVRVAYTTWHTYQVPFIGVSLWPKVGLDYIPEVLAILSFVLITFVKREADHYTSQKQFEFGEQGANFA</sequence>
<keyword evidence="1" id="KW-1133">Transmembrane helix</keyword>
<name>A0A4U7KUS8_9BASI</name>
<keyword evidence="1" id="KW-0472">Membrane</keyword>
<dbReference type="Pfam" id="PF24800">
    <property type="entry name" value="DUF7702"/>
    <property type="match status" value="1"/>
</dbReference>
<dbReference type="RefSeq" id="XP_029740255.1">
    <property type="nucleotide sequence ID" value="XM_029883220.1"/>
</dbReference>
<feature type="transmembrane region" description="Helical" evidence="1">
    <location>
        <begin position="186"/>
        <end position="206"/>
    </location>
</feature>
<keyword evidence="1" id="KW-0812">Transmembrane</keyword>
<dbReference type="PANTHER" id="PTHR42109:SF2">
    <property type="entry name" value="INTEGRAL MEMBRANE PROTEIN"/>
    <property type="match status" value="1"/>
</dbReference>
<feature type="transmembrane region" description="Helical" evidence="1">
    <location>
        <begin position="74"/>
        <end position="94"/>
    </location>
</feature>
<feature type="transmembrane region" description="Helical" evidence="1">
    <location>
        <begin position="12"/>
        <end position="29"/>
    </location>
</feature>
<gene>
    <name evidence="3" type="ORF">EX895_002622</name>
</gene>
<evidence type="ECO:0000259" key="2">
    <source>
        <dbReference type="Pfam" id="PF24800"/>
    </source>
</evidence>
<evidence type="ECO:0000313" key="4">
    <source>
        <dbReference type="Proteomes" id="UP000306050"/>
    </source>
</evidence>
<dbReference type="OrthoDB" id="2560628at2759"/>
<feature type="transmembrane region" description="Helical" evidence="1">
    <location>
        <begin position="154"/>
        <end position="174"/>
    </location>
</feature>
<dbReference type="PANTHER" id="PTHR42109">
    <property type="entry name" value="UNPLACED GENOMIC SCAFFOLD UM_SCAF_CONTIG_1.265, WHOLE GENOME SHOTGUN SEQUENCE"/>
    <property type="match status" value="1"/>
</dbReference>
<proteinExistence type="predicted"/>
<comment type="caution">
    <text evidence="3">The sequence shown here is derived from an EMBL/GenBank/DDBJ whole genome shotgun (WGS) entry which is preliminary data.</text>
</comment>
<dbReference type="AlphaFoldDB" id="A0A4U7KUS8"/>
<feature type="transmembrane region" description="Helical" evidence="1">
    <location>
        <begin position="36"/>
        <end position="54"/>
    </location>
</feature>
<organism evidence="3 4">
    <name type="scientific">Sporisorium graminicola</name>
    <dbReference type="NCBI Taxonomy" id="280036"/>
    <lineage>
        <taxon>Eukaryota</taxon>
        <taxon>Fungi</taxon>
        <taxon>Dikarya</taxon>
        <taxon>Basidiomycota</taxon>
        <taxon>Ustilaginomycotina</taxon>
        <taxon>Ustilaginomycetes</taxon>
        <taxon>Ustilaginales</taxon>
        <taxon>Ustilaginaceae</taxon>
        <taxon>Sporisorium</taxon>
    </lineage>
</organism>
<evidence type="ECO:0000313" key="3">
    <source>
        <dbReference type="EMBL" id="TKY88270.1"/>
    </source>
</evidence>
<protein>
    <recommendedName>
        <fullName evidence="2">DUF7702 domain-containing protein</fullName>
    </recommendedName>
</protein>
<dbReference type="KEGG" id="sgra:EX895_002622"/>
<feature type="transmembrane region" description="Helical" evidence="1">
    <location>
        <begin position="114"/>
        <end position="134"/>
    </location>
</feature>
<evidence type="ECO:0000256" key="1">
    <source>
        <dbReference type="SAM" id="Phobius"/>
    </source>
</evidence>
<dbReference type="GeneID" id="40725517"/>
<dbReference type="EMBL" id="SRRM01000009">
    <property type="protein sequence ID" value="TKY88270.1"/>
    <property type="molecule type" value="Genomic_DNA"/>
</dbReference>
<accession>A0A4U7KUS8</accession>
<reference evidence="3 4" key="1">
    <citation type="submission" date="2019-05" db="EMBL/GenBank/DDBJ databases">
        <title>Sporisorium graminicola CBS 10092 draft sequencing and annotation.</title>
        <authorList>
            <person name="Solano-Gonzalez S."/>
            <person name="Caddick M.X."/>
            <person name="Darby A."/>
        </authorList>
    </citation>
    <scope>NUCLEOTIDE SEQUENCE [LARGE SCALE GENOMIC DNA]</scope>
    <source>
        <strain evidence="3 4">CBS 10092</strain>
    </source>
</reference>
<feature type="domain" description="DUF7702" evidence="2">
    <location>
        <begin position="14"/>
        <end position="242"/>
    </location>
</feature>